<keyword evidence="1" id="KW-1133">Transmembrane helix</keyword>
<dbReference type="Proteomes" id="UP000011747">
    <property type="component" value="Unassembled WGS sequence"/>
</dbReference>
<dbReference type="PATRIC" id="fig|665952.3.peg.2016"/>
<feature type="transmembrane region" description="Helical" evidence="1">
    <location>
        <begin position="36"/>
        <end position="52"/>
    </location>
</feature>
<protein>
    <submittedName>
        <fullName evidence="2">Uncharacterized protein</fullName>
    </submittedName>
</protein>
<sequence>MNVFYKNFILLIVLYFVFVIFDYVENHTFNWTENMIQSLFFVVFFRLFMWFLDGKKAKNLIS</sequence>
<gene>
    <name evidence="2" type="ORF">HMPREF1015_01984</name>
</gene>
<feature type="transmembrane region" description="Helical" evidence="1">
    <location>
        <begin position="7"/>
        <end position="24"/>
    </location>
</feature>
<organism evidence="2 3">
    <name type="scientific">Bacillus smithii 7_3_47FAA</name>
    <dbReference type="NCBI Taxonomy" id="665952"/>
    <lineage>
        <taxon>Bacteria</taxon>
        <taxon>Bacillati</taxon>
        <taxon>Bacillota</taxon>
        <taxon>Bacilli</taxon>
        <taxon>Bacillales</taxon>
        <taxon>Bacillaceae</taxon>
        <taxon>Bacillus</taxon>
    </lineage>
</organism>
<proteinExistence type="predicted"/>
<evidence type="ECO:0000313" key="3">
    <source>
        <dbReference type="Proteomes" id="UP000011747"/>
    </source>
</evidence>
<name>G9QLS6_9BACI</name>
<dbReference type="AlphaFoldDB" id="G9QLS6"/>
<dbReference type="EMBL" id="ACWF01000105">
    <property type="protein sequence ID" value="EHL77809.1"/>
    <property type="molecule type" value="Genomic_DNA"/>
</dbReference>
<reference evidence="2 3" key="1">
    <citation type="submission" date="2011-09" db="EMBL/GenBank/DDBJ databases">
        <title>The Genome Sequence of Bacillus smithii 7_3_47FAA.</title>
        <authorList>
            <consortium name="The Broad Institute Genome Sequencing Platform"/>
            <person name="Earl A."/>
            <person name="Ward D."/>
            <person name="Feldgarden M."/>
            <person name="Gevers D."/>
            <person name="Daigneault M."/>
            <person name="Strauss J."/>
            <person name="Allen-Vercoe E."/>
            <person name="Young S.K."/>
            <person name="Zeng Q."/>
            <person name="Gargeya S."/>
            <person name="Fitzgerald M."/>
            <person name="Haas B."/>
            <person name="Abouelleil A."/>
            <person name="Alvarado L."/>
            <person name="Arachchi H.M."/>
            <person name="Berlin A."/>
            <person name="Brown A."/>
            <person name="Chapman S.B."/>
            <person name="Chen Z."/>
            <person name="Dunbar C."/>
            <person name="Freedman E."/>
            <person name="Gearin G."/>
            <person name="Goldberg J."/>
            <person name="Griggs A."/>
            <person name="Gujja S."/>
            <person name="Heiman D."/>
            <person name="Howarth C."/>
            <person name="Larson L."/>
            <person name="Lui A."/>
            <person name="MacDonald P.J.P."/>
            <person name="Montmayeur A."/>
            <person name="Murphy C."/>
            <person name="Neiman D."/>
            <person name="Pearson M."/>
            <person name="Priest M."/>
            <person name="Roberts A."/>
            <person name="Saif S."/>
            <person name="Shea T."/>
            <person name="Shenoy N."/>
            <person name="Sisk P."/>
            <person name="Stolte C."/>
            <person name="Sykes S."/>
            <person name="Wortman J."/>
            <person name="Nusbaum C."/>
            <person name="Birren B."/>
        </authorList>
    </citation>
    <scope>NUCLEOTIDE SEQUENCE [LARGE SCALE GENOMIC DNA]</scope>
    <source>
        <strain evidence="2 3">7_3_47FAA</strain>
    </source>
</reference>
<dbReference type="HOGENOM" id="CLU_2894721_0_0_9"/>
<keyword evidence="3" id="KW-1185">Reference proteome</keyword>
<keyword evidence="1" id="KW-0472">Membrane</keyword>
<keyword evidence="1" id="KW-0812">Transmembrane</keyword>
<evidence type="ECO:0000313" key="2">
    <source>
        <dbReference type="EMBL" id="EHL77809.1"/>
    </source>
</evidence>
<evidence type="ECO:0000256" key="1">
    <source>
        <dbReference type="SAM" id="Phobius"/>
    </source>
</evidence>
<comment type="caution">
    <text evidence="2">The sequence shown here is derived from an EMBL/GenBank/DDBJ whole genome shotgun (WGS) entry which is preliminary data.</text>
</comment>
<accession>G9QLS6</accession>